<dbReference type="Proteomes" id="UP001341281">
    <property type="component" value="Chromosome 02"/>
</dbReference>
<dbReference type="AlphaFoldDB" id="A0AAQ3SVY1"/>
<sequence>MLYPLILDRTVLRRPKGTWCLYRGKAPNLSPPPPPSVSSFCAPHRSPPIRLGTSRREAHGAEAASSPPPPLVPDLQIRADDAIALPKITMAAPNGIQVEKRGADCQSSEEAFIYLQKPPSAEGRLFT</sequence>
<keyword evidence="3" id="KW-1185">Reference proteome</keyword>
<dbReference type="EMBL" id="CP144746">
    <property type="protein sequence ID" value="WVZ60909.1"/>
    <property type="molecule type" value="Genomic_DNA"/>
</dbReference>
<gene>
    <name evidence="2" type="ORF">U9M48_010868</name>
</gene>
<protein>
    <submittedName>
        <fullName evidence="2">Uncharacterized protein</fullName>
    </submittedName>
</protein>
<accession>A0AAQ3SVY1</accession>
<feature type="region of interest" description="Disordered" evidence="1">
    <location>
        <begin position="23"/>
        <end position="73"/>
    </location>
</feature>
<proteinExistence type="predicted"/>
<evidence type="ECO:0000256" key="1">
    <source>
        <dbReference type="SAM" id="MobiDB-lite"/>
    </source>
</evidence>
<name>A0AAQ3SVY1_PASNO</name>
<organism evidence="2 3">
    <name type="scientific">Paspalum notatum var. saurae</name>
    <dbReference type="NCBI Taxonomy" id="547442"/>
    <lineage>
        <taxon>Eukaryota</taxon>
        <taxon>Viridiplantae</taxon>
        <taxon>Streptophyta</taxon>
        <taxon>Embryophyta</taxon>
        <taxon>Tracheophyta</taxon>
        <taxon>Spermatophyta</taxon>
        <taxon>Magnoliopsida</taxon>
        <taxon>Liliopsida</taxon>
        <taxon>Poales</taxon>
        <taxon>Poaceae</taxon>
        <taxon>PACMAD clade</taxon>
        <taxon>Panicoideae</taxon>
        <taxon>Andropogonodae</taxon>
        <taxon>Paspaleae</taxon>
        <taxon>Paspalinae</taxon>
        <taxon>Paspalum</taxon>
    </lineage>
</organism>
<reference evidence="2 3" key="1">
    <citation type="submission" date="2024-02" db="EMBL/GenBank/DDBJ databases">
        <title>High-quality chromosome-scale genome assembly of Pensacola bahiagrass (Paspalum notatum Flugge var. saurae).</title>
        <authorList>
            <person name="Vega J.M."/>
            <person name="Podio M."/>
            <person name="Orjuela J."/>
            <person name="Siena L.A."/>
            <person name="Pessino S.C."/>
            <person name="Combes M.C."/>
            <person name="Mariac C."/>
            <person name="Albertini E."/>
            <person name="Pupilli F."/>
            <person name="Ortiz J.P.A."/>
            <person name="Leblanc O."/>
        </authorList>
    </citation>
    <scope>NUCLEOTIDE SEQUENCE [LARGE SCALE GENOMIC DNA]</scope>
    <source>
        <strain evidence="2">R1</strain>
        <tissue evidence="2">Leaf</tissue>
    </source>
</reference>
<evidence type="ECO:0000313" key="3">
    <source>
        <dbReference type="Proteomes" id="UP001341281"/>
    </source>
</evidence>
<evidence type="ECO:0000313" key="2">
    <source>
        <dbReference type="EMBL" id="WVZ60909.1"/>
    </source>
</evidence>